<evidence type="ECO:0000259" key="2">
    <source>
        <dbReference type="PROSITE" id="PS51406"/>
    </source>
</evidence>
<evidence type="ECO:0000313" key="3">
    <source>
        <dbReference type="EMBL" id="ELT92857.1"/>
    </source>
</evidence>
<dbReference type="AlphaFoldDB" id="R7THE3"/>
<dbReference type="EMBL" id="AMQN01013126">
    <property type="status" value="NOT_ANNOTATED_CDS"/>
    <property type="molecule type" value="Genomic_DNA"/>
</dbReference>
<evidence type="ECO:0000256" key="1">
    <source>
        <dbReference type="ARBA" id="ARBA00023157"/>
    </source>
</evidence>
<dbReference type="InterPro" id="IPR020837">
    <property type="entry name" value="Fibrinogen_CS"/>
</dbReference>
<dbReference type="Gene3D" id="3.90.215.10">
    <property type="entry name" value="Gamma Fibrinogen, chain A, domain 1"/>
    <property type="match status" value="1"/>
</dbReference>
<dbReference type="OMA" id="GAPSENC"/>
<proteinExistence type="predicted"/>
<dbReference type="HOGENOM" id="CLU_038628_6_2_1"/>
<evidence type="ECO:0000313" key="4">
    <source>
        <dbReference type="EnsemblMetazoa" id="CapteP98948"/>
    </source>
</evidence>
<dbReference type="EnsemblMetazoa" id="CapteT98948">
    <property type="protein sequence ID" value="CapteP98948"/>
    <property type="gene ID" value="CapteG98948"/>
</dbReference>
<dbReference type="NCBIfam" id="NF040941">
    <property type="entry name" value="GGGWT_bact"/>
    <property type="match status" value="1"/>
</dbReference>
<accession>R7THE3</accession>
<sequence length="210" mass="24416">SCRDIMERGQTRSGIYTVFVKYQLIQVYCDMDTDGGGWLVFQRRRDGVQDFRLGWTDYADGFGKLSRDFWLGNRNLNLLTSGQRVSLRVDMGDKDGQVRYALYQDFNVESELEKFKLSVHGYSGNAGDSLSYHDRHLFSTIDKDNDKGENEDCASRYKGGWWYAQCHHSNPNGLYLNGTHTSNADGINWYHWRGHRYSLSFFEMKIRPSN</sequence>
<dbReference type="CDD" id="cd00087">
    <property type="entry name" value="FReD"/>
    <property type="match status" value="1"/>
</dbReference>
<keyword evidence="5" id="KW-1185">Reference proteome</keyword>
<dbReference type="SUPFAM" id="SSF56496">
    <property type="entry name" value="Fibrinogen C-terminal domain-like"/>
    <property type="match status" value="1"/>
</dbReference>
<protein>
    <recommendedName>
        <fullName evidence="2">Fibrinogen C-terminal domain-containing protein</fullName>
    </recommendedName>
</protein>
<feature type="non-terminal residue" evidence="3">
    <location>
        <position position="1"/>
    </location>
</feature>
<dbReference type="PANTHER" id="PTHR19143">
    <property type="entry name" value="FIBRINOGEN/TENASCIN/ANGIOPOEITIN"/>
    <property type="match status" value="1"/>
</dbReference>
<name>R7THE3_CAPTE</name>
<evidence type="ECO:0000313" key="5">
    <source>
        <dbReference type="Proteomes" id="UP000014760"/>
    </source>
</evidence>
<dbReference type="InterPro" id="IPR014716">
    <property type="entry name" value="Fibrinogen_a/b/g_C_1"/>
</dbReference>
<dbReference type="STRING" id="283909.R7THE3"/>
<keyword evidence="1" id="KW-1015">Disulfide bond</keyword>
<gene>
    <name evidence="3" type="ORF">CAPTEDRAFT_98948</name>
</gene>
<dbReference type="OrthoDB" id="6273946at2759"/>
<dbReference type="FunCoup" id="R7THE3">
    <property type="interactions" value="28"/>
</dbReference>
<dbReference type="PROSITE" id="PS51406">
    <property type="entry name" value="FIBRINOGEN_C_2"/>
    <property type="match status" value="1"/>
</dbReference>
<reference evidence="4" key="3">
    <citation type="submission" date="2015-06" db="UniProtKB">
        <authorList>
            <consortium name="EnsemblMetazoa"/>
        </authorList>
    </citation>
    <scope>IDENTIFICATION</scope>
</reference>
<dbReference type="PROSITE" id="PS00514">
    <property type="entry name" value="FIBRINOGEN_C_1"/>
    <property type="match status" value="1"/>
</dbReference>
<reference evidence="3 5" key="2">
    <citation type="journal article" date="2013" name="Nature">
        <title>Insights into bilaterian evolution from three spiralian genomes.</title>
        <authorList>
            <person name="Simakov O."/>
            <person name="Marletaz F."/>
            <person name="Cho S.J."/>
            <person name="Edsinger-Gonzales E."/>
            <person name="Havlak P."/>
            <person name="Hellsten U."/>
            <person name="Kuo D.H."/>
            <person name="Larsson T."/>
            <person name="Lv J."/>
            <person name="Arendt D."/>
            <person name="Savage R."/>
            <person name="Osoegawa K."/>
            <person name="de Jong P."/>
            <person name="Grimwood J."/>
            <person name="Chapman J.A."/>
            <person name="Shapiro H."/>
            <person name="Aerts A."/>
            <person name="Otillar R.P."/>
            <person name="Terry A.Y."/>
            <person name="Boore J.L."/>
            <person name="Grigoriev I.V."/>
            <person name="Lindberg D.R."/>
            <person name="Seaver E.C."/>
            <person name="Weisblat D.A."/>
            <person name="Putnam N.H."/>
            <person name="Rokhsar D.S."/>
        </authorList>
    </citation>
    <scope>NUCLEOTIDE SEQUENCE</scope>
    <source>
        <strain evidence="3 5">I ESC-2004</strain>
    </source>
</reference>
<dbReference type="InterPro" id="IPR050373">
    <property type="entry name" value="Fibrinogen_C-term_domain"/>
</dbReference>
<dbReference type="FunFam" id="3.90.215.10:FF:000001">
    <property type="entry name" value="Tenascin isoform 1"/>
    <property type="match status" value="1"/>
</dbReference>
<organism evidence="3">
    <name type="scientific">Capitella teleta</name>
    <name type="common">Polychaete worm</name>
    <dbReference type="NCBI Taxonomy" id="283909"/>
    <lineage>
        <taxon>Eukaryota</taxon>
        <taxon>Metazoa</taxon>
        <taxon>Spiralia</taxon>
        <taxon>Lophotrochozoa</taxon>
        <taxon>Annelida</taxon>
        <taxon>Polychaeta</taxon>
        <taxon>Sedentaria</taxon>
        <taxon>Scolecida</taxon>
        <taxon>Capitellidae</taxon>
        <taxon>Capitella</taxon>
    </lineage>
</organism>
<dbReference type="Proteomes" id="UP000014760">
    <property type="component" value="Unassembled WGS sequence"/>
</dbReference>
<dbReference type="SMART" id="SM00186">
    <property type="entry name" value="FBG"/>
    <property type="match status" value="1"/>
</dbReference>
<dbReference type="EMBL" id="KB309976">
    <property type="protein sequence ID" value="ELT92857.1"/>
    <property type="molecule type" value="Genomic_DNA"/>
</dbReference>
<feature type="domain" description="Fibrinogen C-terminal" evidence="2">
    <location>
        <begin position="1"/>
        <end position="210"/>
    </location>
</feature>
<dbReference type="InterPro" id="IPR036056">
    <property type="entry name" value="Fibrinogen-like_C"/>
</dbReference>
<dbReference type="GO" id="GO:0005615">
    <property type="term" value="C:extracellular space"/>
    <property type="evidence" value="ECO:0007669"/>
    <property type="project" value="TreeGrafter"/>
</dbReference>
<dbReference type="InterPro" id="IPR002181">
    <property type="entry name" value="Fibrinogen_a/b/g_C_dom"/>
</dbReference>
<reference evidence="5" key="1">
    <citation type="submission" date="2012-12" db="EMBL/GenBank/DDBJ databases">
        <authorList>
            <person name="Hellsten U."/>
            <person name="Grimwood J."/>
            <person name="Chapman J.A."/>
            <person name="Shapiro H."/>
            <person name="Aerts A."/>
            <person name="Otillar R.P."/>
            <person name="Terry A.Y."/>
            <person name="Boore J.L."/>
            <person name="Simakov O."/>
            <person name="Marletaz F."/>
            <person name="Cho S.-J."/>
            <person name="Edsinger-Gonzales E."/>
            <person name="Havlak P."/>
            <person name="Kuo D.-H."/>
            <person name="Larsson T."/>
            <person name="Lv J."/>
            <person name="Arendt D."/>
            <person name="Savage R."/>
            <person name="Osoegawa K."/>
            <person name="de Jong P."/>
            <person name="Lindberg D.R."/>
            <person name="Seaver E.C."/>
            <person name="Weisblat D.A."/>
            <person name="Putnam N.H."/>
            <person name="Grigoriev I.V."/>
            <person name="Rokhsar D.S."/>
        </authorList>
    </citation>
    <scope>NUCLEOTIDE SEQUENCE</scope>
    <source>
        <strain evidence="5">I ESC-2004</strain>
    </source>
</reference>
<dbReference type="PANTHER" id="PTHR19143:SF458">
    <property type="entry name" value="FIBRINOGEN C-TERMINAL DOMAIN-CONTAINING PROTEIN-RELATED"/>
    <property type="match status" value="1"/>
</dbReference>
<dbReference type="Pfam" id="PF00147">
    <property type="entry name" value="Fibrinogen_C"/>
    <property type="match status" value="1"/>
</dbReference>